<protein>
    <submittedName>
        <fullName evidence="2">Uncharacterized protein</fullName>
    </submittedName>
</protein>
<keyword evidence="1" id="KW-0472">Membrane</keyword>
<sequence length="217" mass="24085">MSISNPITSDPGQISRGVVIVCAFGCTLALVIGVTMPYSLLGVVGLAIVAWCFRNPVGGLTFVISLSAFVVWSTEEITPYEIAYFSLFGVVMLGWGFERFALGQPLAPTGTDRLYLWFVTICVVSAVPAYFYGNDMLKWLRELIPFLFFLPYLVIIRSLRTVSSVKWLCLAFVAVCLSVGIVNLIEYRNNVMSAEYLWELVAGRRAPGEPLFFTTFT</sequence>
<accession>A0A382MFD1</accession>
<evidence type="ECO:0000256" key="1">
    <source>
        <dbReference type="SAM" id="Phobius"/>
    </source>
</evidence>
<organism evidence="2">
    <name type="scientific">marine metagenome</name>
    <dbReference type="NCBI Taxonomy" id="408172"/>
    <lineage>
        <taxon>unclassified sequences</taxon>
        <taxon>metagenomes</taxon>
        <taxon>ecological metagenomes</taxon>
    </lineage>
</organism>
<feature type="transmembrane region" description="Helical" evidence="1">
    <location>
        <begin position="82"/>
        <end position="102"/>
    </location>
</feature>
<keyword evidence="1" id="KW-0812">Transmembrane</keyword>
<feature type="non-terminal residue" evidence="2">
    <location>
        <position position="217"/>
    </location>
</feature>
<dbReference type="AlphaFoldDB" id="A0A382MFD1"/>
<feature type="transmembrane region" description="Helical" evidence="1">
    <location>
        <begin position="167"/>
        <end position="185"/>
    </location>
</feature>
<feature type="transmembrane region" description="Helical" evidence="1">
    <location>
        <begin position="114"/>
        <end position="133"/>
    </location>
</feature>
<keyword evidence="1" id="KW-1133">Transmembrane helix</keyword>
<proteinExistence type="predicted"/>
<name>A0A382MFD1_9ZZZZ</name>
<feature type="transmembrane region" description="Helical" evidence="1">
    <location>
        <begin position="41"/>
        <end position="70"/>
    </location>
</feature>
<feature type="transmembrane region" description="Helical" evidence="1">
    <location>
        <begin position="14"/>
        <end position="34"/>
    </location>
</feature>
<feature type="transmembrane region" description="Helical" evidence="1">
    <location>
        <begin position="139"/>
        <end position="155"/>
    </location>
</feature>
<reference evidence="2" key="1">
    <citation type="submission" date="2018-05" db="EMBL/GenBank/DDBJ databases">
        <authorList>
            <person name="Lanie J.A."/>
            <person name="Ng W.-L."/>
            <person name="Kazmierczak K.M."/>
            <person name="Andrzejewski T.M."/>
            <person name="Davidsen T.M."/>
            <person name="Wayne K.J."/>
            <person name="Tettelin H."/>
            <person name="Glass J.I."/>
            <person name="Rusch D."/>
            <person name="Podicherti R."/>
            <person name="Tsui H.-C.T."/>
            <person name="Winkler M.E."/>
        </authorList>
    </citation>
    <scope>NUCLEOTIDE SEQUENCE</scope>
</reference>
<evidence type="ECO:0000313" key="2">
    <source>
        <dbReference type="EMBL" id="SVC47350.1"/>
    </source>
</evidence>
<gene>
    <name evidence="2" type="ORF">METZ01_LOCUS300204</name>
</gene>
<dbReference type="EMBL" id="UINC01093160">
    <property type="protein sequence ID" value="SVC47350.1"/>
    <property type="molecule type" value="Genomic_DNA"/>
</dbReference>